<feature type="non-terminal residue" evidence="1">
    <location>
        <position position="26"/>
    </location>
</feature>
<proteinExistence type="predicted"/>
<protein>
    <submittedName>
        <fullName evidence="1">Uncharacterized protein</fullName>
    </submittedName>
</protein>
<keyword evidence="2" id="KW-1185">Reference proteome</keyword>
<reference evidence="1 2" key="1">
    <citation type="journal article" date="2014" name="Nature">
        <title>The genome of the recently domesticated crop plant sugar beet (Beta vulgaris).</title>
        <authorList>
            <person name="Dohm J.C."/>
            <person name="Minoche A.E."/>
            <person name="Holtgrawe D."/>
            <person name="Capella-Gutierrez S."/>
            <person name="Zakrzewski F."/>
            <person name="Tafer H."/>
            <person name="Rupp O."/>
            <person name="Sorensen T.R."/>
            <person name="Stracke R."/>
            <person name="Reinhardt R."/>
            <person name="Goesmann A."/>
            <person name="Kraft T."/>
            <person name="Schulz B."/>
            <person name="Stadler P.F."/>
            <person name="Schmidt T."/>
            <person name="Gabaldon T."/>
            <person name="Lehrach H."/>
            <person name="Weisshaar B."/>
            <person name="Himmelbauer H."/>
        </authorList>
    </citation>
    <scope>NUCLEOTIDE SEQUENCE [LARGE SCALE GENOMIC DNA]</scope>
    <source>
        <tissue evidence="1">Taproot</tissue>
    </source>
</reference>
<dbReference type="EMBL" id="KQ106688">
    <property type="protein sequence ID" value="KMS65574.1"/>
    <property type="molecule type" value="Genomic_DNA"/>
</dbReference>
<gene>
    <name evidence="1" type="ORF">BVRB_034590</name>
</gene>
<name>A0A0J7YPY4_BETVV</name>
<sequence length="26" mass="2663">MDPTSAVSLLISILALTMDFGSVPAL</sequence>
<organism evidence="1 2">
    <name type="scientific">Beta vulgaris subsp. vulgaris</name>
    <name type="common">Beet</name>
    <dbReference type="NCBI Taxonomy" id="3555"/>
    <lineage>
        <taxon>Eukaryota</taxon>
        <taxon>Viridiplantae</taxon>
        <taxon>Streptophyta</taxon>
        <taxon>Embryophyta</taxon>
        <taxon>Tracheophyta</taxon>
        <taxon>Spermatophyta</taxon>
        <taxon>Magnoliopsida</taxon>
        <taxon>eudicotyledons</taxon>
        <taxon>Gunneridae</taxon>
        <taxon>Pentapetalae</taxon>
        <taxon>Caryophyllales</taxon>
        <taxon>Chenopodiaceae</taxon>
        <taxon>Betoideae</taxon>
        <taxon>Beta</taxon>
    </lineage>
</organism>
<evidence type="ECO:0000313" key="1">
    <source>
        <dbReference type="EMBL" id="KMS65574.1"/>
    </source>
</evidence>
<dbReference type="Proteomes" id="UP000035740">
    <property type="component" value="Unassembled WGS sequence"/>
</dbReference>
<evidence type="ECO:0000313" key="2">
    <source>
        <dbReference type="Proteomes" id="UP000035740"/>
    </source>
</evidence>
<dbReference type="AlphaFoldDB" id="A0A0J7YPY4"/>
<accession>A0A0J7YPY4</accession>